<evidence type="ECO:0000313" key="6">
    <source>
        <dbReference type="Proteomes" id="UP000284706"/>
    </source>
</evidence>
<dbReference type="PANTHER" id="PTHR37984:SF5">
    <property type="entry name" value="PROTEIN NYNRIN-LIKE"/>
    <property type="match status" value="1"/>
</dbReference>
<dbReference type="FunFam" id="3.30.70.270:FF:000020">
    <property type="entry name" value="Transposon Tf2-6 polyprotein-like Protein"/>
    <property type="match status" value="1"/>
</dbReference>
<reference evidence="5 6" key="1">
    <citation type="journal article" date="2018" name="Evol. Lett.">
        <title>Horizontal gene cluster transfer increased hallucinogenic mushroom diversity.</title>
        <authorList>
            <person name="Reynolds H.T."/>
            <person name="Vijayakumar V."/>
            <person name="Gluck-Thaler E."/>
            <person name="Korotkin H.B."/>
            <person name="Matheny P.B."/>
            <person name="Slot J.C."/>
        </authorList>
    </citation>
    <scope>NUCLEOTIDE SEQUENCE [LARGE SCALE GENOMIC DNA]</scope>
    <source>
        <strain evidence="5 6">SRW20</strain>
    </source>
</reference>
<protein>
    <recommendedName>
        <fullName evidence="4">Integrase catalytic domain-containing protein</fullName>
    </recommendedName>
</protein>
<dbReference type="SUPFAM" id="SSF53098">
    <property type="entry name" value="Ribonuclease H-like"/>
    <property type="match status" value="1"/>
</dbReference>
<name>A0A409WZ50_9AGAR</name>
<keyword evidence="2" id="KW-0511">Multifunctional enzyme</keyword>
<dbReference type="GO" id="GO:0003723">
    <property type="term" value="F:RNA binding"/>
    <property type="evidence" value="ECO:0007669"/>
    <property type="project" value="UniProtKB-KW"/>
</dbReference>
<sequence length="752" mass="86311">MAGATFASNKAQICLPEVLIVGQLCNAQGREPDRAKVSKVLDWPPLTNPTEVRRFLGLCGTMRVWIPNYSSLVKPLSELYHKDKEFIWDERRQTAFDQIKQAITSAPALMPIDYQSNRPVILSVDSSQEAVGMILSQIDDRGRKRPARFGSIPMSERESRYSQPKLELFGLYRALRHWRLFIIGVKRLIVEVDAKYIKGMLNDPDLQPNAAINRWIQGILLFTFELVHVPAKNHKGPDALSRRTLAEGEKAVSDDDSWLDGIALLTFFPSLKTTKNPIDPDRPTTNLQVPITSSLSFATRIAQEEMLKDIEHFLRTLETPRFPDLQKKRRFLAKATDFIVKEEKLFKRNGNRPPLLVIFTPERKLSILRQAHEELGHRGFQAVYEILRHRFFWPHMRADVHHHVQSCHECQVRSLKRTEIPLTISTPIKLFSKIYVDIMHMPTSIDKKVCIVAARDDLSGVCEVKALSNKTAEELRVFFWEQIYCRYGAPEHVITDNGSEIKGVFKVLLKRLGIPHIKITPYNHHANGVVERGHFTIRESLVKACQTAGIPINRWPEKLAEVAFADRITISRTTGFSPYQLLHGTDPLLPLDLAEATFLVEGFHAGMSHSELVALRTRQLSKHPDDVARAARILKKARFESKEQFEKRFIHRLSRDTYEKGEIVLVRNTQIEMSHNRKHKVRYLGPFIVVSRSQNGYYWVKEMDGALYKHKIAPSRLLPYITRRHAFMKENAERHSSESGSDDTDSSYSDSN</sequence>
<dbReference type="Pfam" id="PF17921">
    <property type="entry name" value="Integrase_H2C2"/>
    <property type="match status" value="1"/>
</dbReference>
<dbReference type="InterPro" id="IPR041577">
    <property type="entry name" value="RT_RNaseH_2"/>
</dbReference>
<dbReference type="InterPro" id="IPR050951">
    <property type="entry name" value="Retrovirus_Pol_polyprotein"/>
</dbReference>
<dbReference type="InterPro" id="IPR012337">
    <property type="entry name" value="RNaseH-like_sf"/>
</dbReference>
<proteinExistence type="predicted"/>
<dbReference type="InterPro" id="IPR036397">
    <property type="entry name" value="RNaseH_sf"/>
</dbReference>
<dbReference type="InterPro" id="IPR001584">
    <property type="entry name" value="Integrase_cat-core"/>
</dbReference>
<dbReference type="SUPFAM" id="SSF56672">
    <property type="entry name" value="DNA/RNA polymerases"/>
    <property type="match status" value="1"/>
</dbReference>
<dbReference type="InterPro" id="IPR041588">
    <property type="entry name" value="Integrase_H2C2"/>
</dbReference>
<dbReference type="Proteomes" id="UP000284706">
    <property type="component" value="Unassembled WGS sequence"/>
</dbReference>
<dbReference type="EMBL" id="NHYE01004576">
    <property type="protein sequence ID" value="PPQ83766.1"/>
    <property type="molecule type" value="Genomic_DNA"/>
</dbReference>
<evidence type="ECO:0000256" key="2">
    <source>
        <dbReference type="ARBA" id="ARBA00023268"/>
    </source>
</evidence>
<dbReference type="GO" id="GO:0005634">
    <property type="term" value="C:nucleus"/>
    <property type="evidence" value="ECO:0007669"/>
    <property type="project" value="UniProtKB-ARBA"/>
</dbReference>
<dbReference type="AlphaFoldDB" id="A0A409WZ50"/>
<gene>
    <name evidence="5" type="ORF">CVT26_005401</name>
</gene>
<dbReference type="Pfam" id="PF17919">
    <property type="entry name" value="RT_RNaseH_2"/>
    <property type="match status" value="1"/>
</dbReference>
<dbReference type="Gene3D" id="3.30.420.10">
    <property type="entry name" value="Ribonuclease H-like superfamily/Ribonuclease H"/>
    <property type="match status" value="1"/>
</dbReference>
<dbReference type="PROSITE" id="PS50994">
    <property type="entry name" value="INTEGRASE"/>
    <property type="match status" value="1"/>
</dbReference>
<dbReference type="OrthoDB" id="446925at2759"/>
<dbReference type="PANTHER" id="PTHR37984">
    <property type="entry name" value="PROTEIN CBG26694"/>
    <property type="match status" value="1"/>
</dbReference>
<evidence type="ECO:0000256" key="3">
    <source>
        <dbReference type="SAM" id="MobiDB-lite"/>
    </source>
</evidence>
<feature type="domain" description="Integrase catalytic" evidence="4">
    <location>
        <begin position="423"/>
        <end position="586"/>
    </location>
</feature>
<evidence type="ECO:0000259" key="4">
    <source>
        <dbReference type="PROSITE" id="PS50994"/>
    </source>
</evidence>
<dbReference type="InParanoid" id="A0A409WZ50"/>
<keyword evidence="1" id="KW-0694">RNA-binding</keyword>
<comment type="caution">
    <text evidence="5">The sequence shown here is derived from an EMBL/GenBank/DDBJ whole genome shotgun (WGS) entry which is preliminary data.</text>
</comment>
<dbReference type="InterPro" id="IPR043128">
    <property type="entry name" value="Rev_trsase/Diguanyl_cyclase"/>
</dbReference>
<dbReference type="InterPro" id="IPR043502">
    <property type="entry name" value="DNA/RNA_pol_sf"/>
</dbReference>
<dbReference type="CDD" id="cd09274">
    <property type="entry name" value="RNase_HI_RT_Ty3"/>
    <property type="match status" value="1"/>
</dbReference>
<dbReference type="Gene3D" id="3.30.70.270">
    <property type="match status" value="1"/>
</dbReference>
<evidence type="ECO:0000313" key="5">
    <source>
        <dbReference type="EMBL" id="PPQ83766.1"/>
    </source>
</evidence>
<feature type="region of interest" description="Disordered" evidence="3">
    <location>
        <begin position="731"/>
        <end position="752"/>
    </location>
</feature>
<dbReference type="STRING" id="231916.A0A409WZ50"/>
<keyword evidence="6" id="KW-1185">Reference proteome</keyword>
<organism evidence="5 6">
    <name type="scientific">Gymnopilus dilepis</name>
    <dbReference type="NCBI Taxonomy" id="231916"/>
    <lineage>
        <taxon>Eukaryota</taxon>
        <taxon>Fungi</taxon>
        <taxon>Dikarya</taxon>
        <taxon>Basidiomycota</taxon>
        <taxon>Agaricomycotina</taxon>
        <taxon>Agaricomycetes</taxon>
        <taxon>Agaricomycetidae</taxon>
        <taxon>Agaricales</taxon>
        <taxon>Agaricineae</taxon>
        <taxon>Hymenogastraceae</taxon>
        <taxon>Gymnopilus</taxon>
    </lineage>
</organism>
<accession>A0A409WZ50</accession>
<evidence type="ECO:0000256" key="1">
    <source>
        <dbReference type="ARBA" id="ARBA00022884"/>
    </source>
</evidence>
<dbReference type="Gene3D" id="1.10.340.70">
    <property type="match status" value="1"/>
</dbReference>
<dbReference type="GO" id="GO:0015074">
    <property type="term" value="P:DNA integration"/>
    <property type="evidence" value="ECO:0007669"/>
    <property type="project" value="InterPro"/>
</dbReference>
<dbReference type="GO" id="GO:0003824">
    <property type="term" value="F:catalytic activity"/>
    <property type="evidence" value="ECO:0007669"/>
    <property type="project" value="UniProtKB-KW"/>
</dbReference>
<dbReference type="FunFam" id="1.10.340.70:FF:000001">
    <property type="entry name" value="Retrovirus-related Pol polyprotein from transposon gypsy-like Protein"/>
    <property type="match status" value="1"/>
</dbReference>